<protein>
    <recommendedName>
        <fullName evidence="3">39S ribosomal protein L28, mitochondrial</fullName>
    </recommendedName>
</protein>
<reference evidence="1 2" key="1">
    <citation type="journal article" date="2024" name="BMC Genomics">
        <title>De novo assembly and annotation of Popillia japonica's genome with initial clues to its potential as an invasive pest.</title>
        <authorList>
            <person name="Cucini C."/>
            <person name="Boschi S."/>
            <person name="Funari R."/>
            <person name="Cardaioli E."/>
            <person name="Iannotti N."/>
            <person name="Marturano G."/>
            <person name="Paoli F."/>
            <person name="Bruttini M."/>
            <person name="Carapelli A."/>
            <person name="Frati F."/>
            <person name="Nardi F."/>
        </authorList>
    </citation>
    <scope>NUCLEOTIDE SEQUENCE [LARGE SCALE GENOMIC DNA]</scope>
    <source>
        <strain evidence="1">DMR45628</strain>
    </source>
</reference>
<evidence type="ECO:0008006" key="3">
    <source>
        <dbReference type="Google" id="ProtNLM"/>
    </source>
</evidence>
<keyword evidence="2" id="KW-1185">Reference proteome</keyword>
<proteinExistence type="predicted"/>
<dbReference type="PANTHER" id="PTHR13528">
    <property type="entry name" value="39S RIBOSOMAL PROTEIN L28, MITOCHONDRIAL"/>
    <property type="match status" value="1"/>
</dbReference>
<dbReference type="AlphaFoldDB" id="A0AAW1J0M9"/>
<dbReference type="Proteomes" id="UP001458880">
    <property type="component" value="Unassembled WGS sequence"/>
</dbReference>
<dbReference type="InterPro" id="IPR026569">
    <property type="entry name" value="Ribosomal_bL28"/>
</dbReference>
<dbReference type="GO" id="GO:0003735">
    <property type="term" value="F:structural constituent of ribosome"/>
    <property type="evidence" value="ECO:0007669"/>
    <property type="project" value="InterPro"/>
</dbReference>
<dbReference type="EMBL" id="JASPKY010000460">
    <property type="protein sequence ID" value="KAK9696169.1"/>
    <property type="molecule type" value="Genomic_DNA"/>
</dbReference>
<organism evidence="1 2">
    <name type="scientific">Popillia japonica</name>
    <name type="common">Japanese beetle</name>
    <dbReference type="NCBI Taxonomy" id="7064"/>
    <lineage>
        <taxon>Eukaryota</taxon>
        <taxon>Metazoa</taxon>
        <taxon>Ecdysozoa</taxon>
        <taxon>Arthropoda</taxon>
        <taxon>Hexapoda</taxon>
        <taxon>Insecta</taxon>
        <taxon>Pterygota</taxon>
        <taxon>Neoptera</taxon>
        <taxon>Endopterygota</taxon>
        <taxon>Coleoptera</taxon>
        <taxon>Polyphaga</taxon>
        <taxon>Scarabaeiformia</taxon>
        <taxon>Scarabaeidae</taxon>
        <taxon>Rutelinae</taxon>
        <taxon>Popillia</taxon>
    </lineage>
</organism>
<evidence type="ECO:0000313" key="2">
    <source>
        <dbReference type="Proteomes" id="UP001458880"/>
    </source>
</evidence>
<sequence>MSNSVKTAGAIKKLLKFDKGIGACLPEAYKKFYVEWQVTEPTAVHYIPEDGKYKWDELGQKVIPVQNIPIPVRFPKEHHQHLWAGEGVVQGFQKRDELSRRVPHFWFPVLKRSVVYSEVLDKYMSVVVTNRAINMIHAHYGFDHYLLKTPACDLKSLLAVGLKRMILQELSNGCPTHANNPIKQKEILDQYSQYLSAYTAEEIEWYGYSFIEACQRMNEILNEKNKPVPLKHLYRAKLIETLKSAQVEAANTKIESSSSSSWIQSINPFGKKHEA</sequence>
<evidence type="ECO:0000313" key="1">
    <source>
        <dbReference type="EMBL" id="KAK9696169.1"/>
    </source>
</evidence>
<accession>A0AAW1J0M9</accession>
<gene>
    <name evidence="1" type="ORF">QE152_g32081</name>
</gene>
<dbReference type="PANTHER" id="PTHR13528:SF2">
    <property type="entry name" value="LARGE RIBOSOMAL SUBUNIT PROTEIN BL28M"/>
    <property type="match status" value="1"/>
</dbReference>
<comment type="caution">
    <text evidence="1">The sequence shown here is derived from an EMBL/GenBank/DDBJ whole genome shotgun (WGS) entry which is preliminary data.</text>
</comment>
<dbReference type="GO" id="GO:0005762">
    <property type="term" value="C:mitochondrial large ribosomal subunit"/>
    <property type="evidence" value="ECO:0007669"/>
    <property type="project" value="TreeGrafter"/>
</dbReference>
<name>A0AAW1J0M9_POPJA</name>